<dbReference type="Proteomes" id="UP000886998">
    <property type="component" value="Unassembled WGS sequence"/>
</dbReference>
<name>A0A8X6XQK4_9ARAC</name>
<organism evidence="1 2">
    <name type="scientific">Trichonephila inaurata madagascariensis</name>
    <dbReference type="NCBI Taxonomy" id="2747483"/>
    <lineage>
        <taxon>Eukaryota</taxon>
        <taxon>Metazoa</taxon>
        <taxon>Ecdysozoa</taxon>
        <taxon>Arthropoda</taxon>
        <taxon>Chelicerata</taxon>
        <taxon>Arachnida</taxon>
        <taxon>Araneae</taxon>
        <taxon>Araneomorphae</taxon>
        <taxon>Entelegynae</taxon>
        <taxon>Araneoidea</taxon>
        <taxon>Nephilidae</taxon>
        <taxon>Trichonephila</taxon>
        <taxon>Trichonephila inaurata</taxon>
    </lineage>
</organism>
<keyword evidence="2" id="KW-1185">Reference proteome</keyword>
<comment type="caution">
    <text evidence="1">The sequence shown here is derived from an EMBL/GenBank/DDBJ whole genome shotgun (WGS) entry which is preliminary data.</text>
</comment>
<gene>
    <name evidence="1" type="ORF">TNIN_126561</name>
</gene>
<protein>
    <submittedName>
        <fullName evidence="1">Uncharacterized protein</fullName>
    </submittedName>
</protein>
<reference evidence="1" key="1">
    <citation type="submission" date="2020-08" db="EMBL/GenBank/DDBJ databases">
        <title>Multicomponent nature underlies the extraordinary mechanical properties of spider dragline silk.</title>
        <authorList>
            <person name="Kono N."/>
            <person name="Nakamura H."/>
            <person name="Mori M."/>
            <person name="Yoshida Y."/>
            <person name="Ohtoshi R."/>
            <person name="Malay A.D."/>
            <person name="Moran D.A.P."/>
            <person name="Tomita M."/>
            <person name="Numata K."/>
            <person name="Arakawa K."/>
        </authorList>
    </citation>
    <scope>NUCLEOTIDE SEQUENCE</scope>
</reference>
<evidence type="ECO:0000313" key="1">
    <source>
        <dbReference type="EMBL" id="GFY57501.1"/>
    </source>
</evidence>
<accession>A0A8X6XQK4</accession>
<dbReference type="EMBL" id="BMAV01011540">
    <property type="protein sequence ID" value="GFY57501.1"/>
    <property type="molecule type" value="Genomic_DNA"/>
</dbReference>
<dbReference type="AlphaFoldDB" id="A0A8X6XQK4"/>
<evidence type="ECO:0000313" key="2">
    <source>
        <dbReference type="Proteomes" id="UP000886998"/>
    </source>
</evidence>
<proteinExistence type="predicted"/>
<sequence>MRGILYSQGEGYLLQNRSYPETQIAAAPKLSASYILTLNIYYQFQEINQAVESPKTANKMQADSRKGFNKRWKETYVTTNLVLI</sequence>